<protein>
    <submittedName>
        <fullName evidence="1">Uncharacterized protein</fullName>
    </submittedName>
</protein>
<dbReference type="SUPFAM" id="SSF143744">
    <property type="entry name" value="GlcG-like"/>
    <property type="match status" value="1"/>
</dbReference>
<dbReference type="Pfam" id="PF03928">
    <property type="entry name" value="HbpS-like"/>
    <property type="match status" value="1"/>
</dbReference>
<dbReference type="InterPro" id="IPR005624">
    <property type="entry name" value="PduO/GlcC-like"/>
</dbReference>
<dbReference type="PANTHER" id="PTHR28255:SF1">
    <property type="entry name" value="UPF0303 PROTEIN YBR137W"/>
    <property type="match status" value="1"/>
</dbReference>
<gene>
    <name evidence="1" type="ORF">QBC46DRAFT_319541</name>
</gene>
<sequence>MDGQTWHRREDKTLGGAALAALSSSFDQIALPPNDAAEVKQECDSFTFTTFTVDDAWYLGQRLFARLAPFASHGRPAVISISLANPGQVLFQTVTGPGTSPDNEVWIQRKRNSALRFGCSSWYLRCKFNNGDHEFFRAKNGMDREQASKYALHGGAVPIRVRGVEGIVAVVVVSGLTQQEDHMVIVETIREFWQQL</sequence>
<dbReference type="GO" id="GO:0072380">
    <property type="term" value="C:TRC complex"/>
    <property type="evidence" value="ECO:0007669"/>
    <property type="project" value="TreeGrafter"/>
</dbReference>
<evidence type="ECO:0000313" key="1">
    <source>
        <dbReference type="EMBL" id="KAK3937479.1"/>
    </source>
</evidence>
<dbReference type="PIRSF" id="PIRSF008757">
    <property type="entry name" value="UCP008757"/>
    <property type="match status" value="1"/>
</dbReference>
<dbReference type="InterPro" id="IPR038084">
    <property type="entry name" value="PduO/GlcC-like_sf"/>
</dbReference>
<dbReference type="GO" id="GO:0006620">
    <property type="term" value="P:post-translational protein targeting to endoplasmic reticulum membrane"/>
    <property type="evidence" value="ECO:0007669"/>
    <property type="project" value="TreeGrafter"/>
</dbReference>
<name>A0AAN6N1S0_9PEZI</name>
<accession>A0AAN6N1S0</accession>
<dbReference type="Proteomes" id="UP001303473">
    <property type="component" value="Unassembled WGS sequence"/>
</dbReference>
<evidence type="ECO:0000313" key="2">
    <source>
        <dbReference type="Proteomes" id="UP001303473"/>
    </source>
</evidence>
<dbReference type="AlphaFoldDB" id="A0AAN6N1S0"/>
<keyword evidence="2" id="KW-1185">Reference proteome</keyword>
<comment type="caution">
    <text evidence="1">The sequence shown here is derived from an EMBL/GenBank/DDBJ whole genome shotgun (WGS) entry which is preliminary data.</text>
</comment>
<dbReference type="Gene3D" id="3.30.450.150">
    <property type="entry name" value="Haem-degrading domain"/>
    <property type="match status" value="1"/>
</dbReference>
<proteinExistence type="predicted"/>
<reference evidence="2" key="1">
    <citation type="journal article" date="2023" name="Mol. Phylogenet. Evol.">
        <title>Genome-scale phylogeny and comparative genomics of the fungal order Sordariales.</title>
        <authorList>
            <person name="Hensen N."/>
            <person name="Bonometti L."/>
            <person name="Westerberg I."/>
            <person name="Brannstrom I.O."/>
            <person name="Guillou S."/>
            <person name="Cros-Aarteil S."/>
            <person name="Calhoun S."/>
            <person name="Haridas S."/>
            <person name="Kuo A."/>
            <person name="Mondo S."/>
            <person name="Pangilinan J."/>
            <person name="Riley R."/>
            <person name="LaButti K."/>
            <person name="Andreopoulos B."/>
            <person name="Lipzen A."/>
            <person name="Chen C."/>
            <person name="Yan M."/>
            <person name="Daum C."/>
            <person name="Ng V."/>
            <person name="Clum A."/>
            <person name="Steindorff A."/>
            <person name="Ohm R.A."/>
            <person name="Martin F."/>
            <person name="Silar P."/>
            <person name="Natvig D.O."/>
            <person name="Lalanne C."/>
            <person name="Gautier V."/>
            <person name="Ament-Velasquez S.L."/>
            <person name="Kruys A."/>
            <person name="Hutchinson M.I."/>
            <person name="Powell A.J."/>
            <person name="Barry K."/>
            <person name="Miller A.N."/>
            <person name="Grigoriev I.V."/>
            <person name="Debuchy R."/>
            <person name="Gladieux P."/>
            <person name="Hiltunen Thoren M."/>
            <person name="Johannesson H."/>
        </authorList>
    </citation>
    <scope>NUCLEOTIDE SEQUENCE [LARGE SCALE GENOMIC DNA]</scope>
    <source>
        <strain evidence="2">CBS 340.73</strain>
    </source>
</reference>
<dbReference type="InterPro" id="IPR010371">
    <property type="entry name" value="YBR137W-like"/>
</dbReference>
<dbReference type="EMBL" id="MU853853">
    <property type="protein sequence ID" value="KAK3937479.1"/>
    <property type="molecule type" value="Genomic_DNA"/>
</dbReference>
<organism evidence="1 2">
    <name type="scientific">Diplogelasinospora grovesii</name>
    <dbReference type="NCBI Taxonomy" id="303347"/>
    <lineage>
        <taxon>Eukaryota</taxon>
        <taxon>Fungi</taxon>
        <taxon>Dikarya</taxon>
        <taxon>Ascomycota</taxon>
        <taxon>Pezizomycotina</taxon>
        <taxon>Sordariomycetes</taxon>
        <taxon>Sordariomycetidae</taxon>
        <taxon>Sordariales</taxon>
        <taxon>Diplogelasinosporaceae</taxon>
        <taxon>Diplogelasinospora</taxon>
    </lineage>
</organism>
<dbReference type="PANTHER" id="PTHR28255">
    <property type="match status" value="1"/>
</dbReference>